<gene>
    <name evidence="1" type="ORF">I6I53_08875</name>
</gene>
<dbReference type="RefSeq" id="WP_004999066.1">
    <property type="nucleotide sequence ID" value="NZ_BKGH01000185.1"/>
</dbReference>
<dbReference type="GeneID" id="66213224"/>
<name>A0A7T9UFU2_9GAMM</name>
<dbReference type="AlphaFoldDB" id="A0A7T9UFU2"/>
<dbReference type="EMBL" id="CP068176">
    <property type="protein sequence ID" value="QQT85071.1"/>
    <property type="molecule type" value="Genomic_DNA"/>
</dbReference>
<accession>A0A7T9UFU2</accession>
<reference evidence="1 2" key="1">
    <citation type="submission" date="2021-01" db="EMBL/GenBank/DDBJ databases">
        <title>FDA dAtabase for Regulatory Grade micrObial Sequences (FDA-ARGOS): Supporting development and validation of Infectious Disease Dx tests.</title>
        <authorList>
            <person name="Sproer C."/>
            <person name="Gronow S."/>
            <person name="Severitt S."/>
            <person name="Schroder I."/>
            <person name="Tallon L."/>
            <person name="Sadzewicz L."/>
            <person name="Zhao X."/>
            <person name="Boylan J."/>
            <person name="Ott S."/>
            <person name="Bowen H."/>
            <person name="Vavikolanu K."/>
            <person name="Mehta A."/>
            <person name="Aluvathingal J."/>
            <person name="Nadendla S."/>
            <person name="Lowell S."/>
            <person name="Myers T."/>
            <person name="Yan Y."/>
            <person name="Sichtig H."/>
        </authorList>
    </citation>
    <scope>NUCLEOTIDE SEQUENCE [LARGE SCALE GENOMIC DNA]</scope>
    <source>
        <strain evidence="1 2">FDAARGOS_1096</strain>
    </source>
</reference>
<dbReference type="Proteomes" id="UP000595320">
    <property type="component" value="Chromosome"/>
</dbReference>
<proteinExistence type="predicted"/>
<sequence>MIPLQEFHFYLTTAKNQPFAIMTEIKKADSGQFSAWTGMPQELPTDIIVDISQSPLSSEMHDTALKAFEALFVNIVKYAEKYNYNFTKINNPCNCELLSVEKQKNLLSQFNIDAEVTVNNPPSLTAP</sequence>
<organism evidence="1 2">
    <name type="scientific">Acinetobacter ursingii</name>
    <dbReference type="NCBI Taxonomy" id="108980"/>
    <lineage>
        <taxon>Bacteria</taxon>
        <taxon>Pseudomonadati</taxon>
        <taxon>Pseudomonadota</taxon>
        <taxon>Gammaproteobacteria</taxon>
        <taxon>Moraxellales</taxon>
        <taxon>Moraxellaceae</taxon>
        <taxon>Acinetobacter</taxon>
    </lineage>
</organism>
<evidence type="ECO:0000313" key="1">
    <source>
        <dbReference type="EMBL" id="QQT85071.1"/>
    </source>
</evidence>
<protein>
    <submittedName>
        <fullName evidence="1">Uncharacterized protein</fullName>
    </submittedName>
</protein>
<evidence type="ECO:0000313" key="2">
    <source>
        <dbReference type="Proteomes" id="UP000595320"/>
    </source>
</evidence>